<gene>
    <name evidence="2" type="ORF">RRG08_055220</name>
</gene>
<sequence length="113" mass="12216">MAGSNWRSEPVAPNASQAAGDQTSPAFGKKTSAIITESPQPRSVFFFYGRRSHSLSSVSLVQMSGGQPDPTTAKGDKVVIYARIDVAVDKFYGNGRVVETDSSGRVERAWEYL</sequence>
<evidence type="ECO:0000256" key="1">
    <source>
        <dbReference type="SAM" id="MobiDB-lite"/>
    </source>
</evidence>
<evidence type="ECO:0000313" key="3">
    <source>
        <dbReference type="Proteomes" id="UP001283361"/>
    </source>
</evidence>
<reference evidence="2" key="1">
    <citation type="journal article" date="2023" name="G3 (Bethesda)">
        <title>A reference genome for the long-term kleptoplast-retaining sea slug Elysia crispata morphotype clarki.</title>
        <authorList>
            <person name="Eastman K.E."/>
            <person name="Pendleton A.L."/>
            <person name="Shaikh M.A."/>
            <person name="Suttiyut T."/>
            <person name="Ogas R."/>
            <person name="Tomko P."/>
            <person name="Gavelis G."/>
            <person name="Widhalm J.R."/>
            <person name="Wisecaver J.H."/>
        </authorList>
    </citation>
    <scope>NUCLEOTIDE SEQUENCE</scope>
    <source>
        <strain evidence="2">ECLA1</strain>
    </source>
</reference>
<comment type="caution">
    <text evidence="2">The sequence shown here is derived from an EMBL/GenBank/DDBJ whole genome shotgun (WGS) entry which is preliminary data.</text>
</comment>
<organism evidence="2 3">
    <name type="scientific">Elysia crispata</name>
    <name type="common">lettuce slug</name>
    <dbReference type="NCBI Taxonomy" id="231223"/>
    <lineage>
        <taxon>Eukaryota</taxon>
        <taxon>Metazoa</taxon>
        <taxon>Spiralia</taxon>
        <taxon>Lophotrochozoa</taxon>
        <taxon>Mollusca</taxon>
        <taxon>Gastropoda</taxon>
        <taxon>Heterobranchia</taxon>
        <taxon>Euthyneura</taxon>
        <taxon>Panpulmonata</taxon>
        <taxon>Sacoglossa</taxon>
        <taxon>Placobranchoidea</taxon>
        <taxon>Plakobranchidae</taxon>
        <taxon>Elysia</taxon>
    </lineage>
</organism>
<name>A0AAE0XTL9_9GAST</name>
<dbReference type="AlphaFoldDB" id="A0AAE0XTL9"/>
<dbReference type="Proteomes" id="UP001283361">
    <property type="component" value="Unassembled WGS sequence"/>
</dbReference>
<protein>
    <submittedName>
        <fullName evidence="2">Uncharacterized protein</fullName>
    </submittedName>
</protein>
<accession>A0AAE0XTL9</accession>
<feature type="compositionally biased region" description="Polar residues" evidence="1">
    <location>
        <begin position="14"/>
        <end position="25"/>
    </location>
</feature>
<evidence type="ECO:0000313" key="2">
    <source>
        <dbReference type="EMBL" id="KAK3709061.1"/>
    </source>
</evidence>
<dbReference type="EMBL" id="JAWDGP010007676">
    <property type="protein sequence ID" value="KAK3709061.1"/>
    <property type="molecule type" value="Genomic_DNA"/>
</dbReference>
<feature type="region of interest" description="Disordered" evidence="1">
    <location>
        <begin position="1"/>
        <end position="33"/>
    </location>
</feature>
<proteinExistence type="predicted"/>
<keyword evidence="3" id="KW-1185">Reference proteome</keyword>